<dbReference type="PANTHER" id="PTHR15651">
    <property type="entry name" value="ARMADILLO REPEAT-CONTAINING PROTEIN 8"/>
    <property type="match status" value="1"/>
</dbReference>
<evidence type="ECO:0000313" key="7">
    <source>
        <dbReference type="EMBL" id="OAY77676.1"/>
    </source>
</evidence>
<evidence type="ECO:0000313" key="8">
    <source>
        <dbReference type="Proteomes" id="UP000092600"/>
    </source>
</evidence>
<evidence type="ECO:0000256" key="5">
    <source>
        <dbReference type="ARBA" id="ARBA00023242"/>
    </source>
</evidence>
<name>A0A199VLB5_ANACO</name>
<evidence type="ECO:0000256" key="4">
    <source>
        <dbReference type="ARBA" id="ARBA00022737"/>
    </source>
</evidence>
<evidence type="ECO:0000256" key="3">
    <source>
        <dbReference type="ARBA" id="ARBA00022490"/>
    </source>
</evidence>
<keyword evidence="4" id="KW-0677">Repeat</keyword>
<feature type="compositionally biased region" description="Gly residues" evidence="6">
    <location>
        <begin position="21"/>
        <end position="33"/>
    </location>
</feature>
<dbReference type="InterPro" id="IPR016024">
    <property type="entry name" value="ARM-type_fold"/>
</dbReference>
<dbReference type="SUPFAM" id="SSF48371">
    <property type="entry name" value="ARM repeat"/>
    <property type="match status" value="1"/>
</dbReference>
<dbReference type="Gene3D" id="1.25.10.10">
    <property type="entry name" value="Leucine-rich Repeat Variant"/>
    <property type="match status" value="2"/>
</dbReference>
<dbReference type="GO" id="GO:0005737">
    <property type="term" value="C:cytoplasm"/>
    <property type="evidence" value="ECO:0007669"/>
    <property type="project" value="UniProtKB-SubCell"/>
</dbReference>
<protein>
    <submittedName>
        <fullName evidence="7">Armadillo repeat-containing protein 8</fullName>
    </submittedName>
</protein>
<keyword evidence="3" id="KW-0963">Cytoplasm</keyword>
<sequence length="649" mass="70222">MPTSSAAIISRPEELTERLSSGGGTPTGGGGDGGGEEEEAALVRAIRDVKNQIIGNKTKKLLYLELGAVPKIAAALVSPAASAALLVQAAAAVGSFACGVEDGARAVVSAGVVPHLTRLLSHPEEKVVDAAARSLKMIFQSTVAPKYDVLQEKNMNFLLSLLNSENENVTELAATIITHSCQRNAEQMALADAGVLQRLTSLLGGFLNQRDACLQSITAIVKNNSKVASKFVIMANGKAFNSLVELMKDRNPRTRLLACVCLIAIGNSYPYFFRDIQTKTKMILILLELLEEHGRVGDEAPSVLTNLIADNEELHKQAVSNNAVEKLCNFLGKSPIEARRLEGVSHLIVDALKHDNADVRVAACTCIKNIFRSLKNLGAGNFSSDSIVVPLIQLLHDRCTSVQFAALGAICNVSVNFTTRKSSFFQYGGVSQLIQLSKSMDSILRLKSVSALRNLIFLLDRKDKDNILIELSVPMLMSLICDDEHLIQEQALTLVGNFVDGCGDSIKHLFAEDNEILNVISRQLCNSCAPGVCIQGMFALSNIAAVNESLKAAVMNCVIPPETDNSTPLFILKFLQNKDKSLRVASLWCILNLVYPGCESSSSRIARLKDIGIISQLNTMVNDPCLDCKLRVRMVLEKCSDIENSQNDQ</sequence>
<evidence type="ECO:0000256" key="1">
    <source>
        <dbReference type="ARBA" id="ARBA00004123"/>
    </source>
</evidence>
<gene>
    <name evidence="7" type="ORF">ACMD2_06533</name>
</gene>
<dbReference type="SMART" id="SM00185">
    <property type="entry name" value="ARM"/>
    <property type="match status" value="7"/>
</dbReference>
<organism evidence="7 8">
    <name type="scientific">Ananas comosus</name>
    <name type="common">Pineapple</name>
    <name type="synonym">Ananas ananas</name>
    <dbReference type="NCBI Taxonomy" id="4615"/>
    <lineage>
        <taxon>Eukaryota</taxon>
        <taxon>Viridiplantae</taxon>
        <taxon>Streptophyta</taxon>
        <taxon>Embryophyta</taxon>
        <taxon>Tracheophyta</taxon>
        <taxon>Spermatophyta</taxon>
        <taxon>Magnoliopsida</taxon>
        <taxon>Liliopsida</taxon>
        <taxon>Poales</taxon>
        <taxon>Bromeliaceae</taxon>
        <taxon>Bromelioideae</taxon>
        <taxon>Ananas</taxon>
    </lineage>
</organism>
<evidence type="ECO:0000256" key="6">
    <source>
        <dbReference type="SAM" id="MobiDB-lite"/>
    </source>
</evidence>
<dbReference type="InterPro" id="IPR038739">
    <property type="entry name" value="ARMC8/Vid28"/>
</dbReference>
<dbReference type="PANTHER" id="PTHR15651:SF7">
    <property type="entry name" value="ARMADILLO REPEAT-CONTAINING PROTEIN 8"/>
    <property type="match status" value="1"/>
</dbReference>
<proteinExistence type="predicted"/>
<dbReference type="InterPro" id="IPR000225">
    <property type="entry name" value="Armadillo"/>
</dbReference>
<dbReference type="GO" id="GO:0034657">
    <property type="term" value="C:GID complex"/>
    <property type="evidence" value="ECO:0007669"/>
    <property type="project" value="TreeGrafter"/>
</dbReference>
<feature type="region of interest" description="Disordered" evidence="6">
    <location>
        <begin position="1"/>
        <end position="37"/>
    </location>
</feature>
<dbReference type="GO" id="GO:0005634">
    <property type="term" value="C:nucleus"/>
    <property type="evidence" value="ECO:0007669"/>
    <property type="project" value="UniProtKB-SubCell"/>
</dbReference>
<accession>A0A199VLB5</accession>
<evidence type="ECO:0000256" key="2">
    <source>
        <dbReference type="ARBA" id="ARBA00004496"/>
    </source>
</evidence>
<comment type="caution">
    <text evidence="7">The sequence shown here is derived from an EMBL/GenBank/DDBJ whole genome shotgun (WGS) entry which is preliminary data.</text>
</comment>
<dbReference type="Pfam" id="PF00514">
    <property type="entry name" value="Arm"/>
    <property type="match status" value="1"/>
</dbReference>
<dbReference type="AlphaFoldDB" id="A0A199VLB5"/>
<keyword evidence="5" id="KW-0539">Nucleus</keyword>
<comment type="subcellular location">
    <subcellularLocation>
        <location evidence="2">Cytoplasm</location>
    </subcellularLocation>
    <subcellularLocation>
        <location evidence="1">Nucleus</location>
    </subcellularLocation>
</comment>
<dbReference type="EMBL" id="LSRQ01001477">
    <property type="protein sequence ID" value="OAY77676.1"/>
    <property type="molecule type" value="Genomic_DNA"/>
</dbReference>
<dbReference type="GO" id="GO:0043161">
    <property type="term" value="P:proteasome-mediated ubiquitin-dependent protein catabolic process"/>
    <property type="evidence" value="ECO:0007669"/>
    <property type="project" value="TreeGrafter"/>
</dbReference>
<dbReference type="STRING" id="4615.A0A199VLB5"/>
<reference evidence="7 8" key="1">
    <citation type="journal article" date="2016" name="DNA Res.">
        <title>The draft genome of MD-2 pineapple using hybrid error correction of long reads.</title>
        <authorList>
            <person name="Redwan R.M."/>
            <person name="Saidin A."/>
            <person name="Kumar S.V."/>
        </authorList>
    </citation>
    <scope>NUCLEOTIDE SEQUENCE [LARGE SCALE GENOMIC DNA]</scope>
    <source>
        <strain evidence="8">cv. MD2</strain>
        <tissue evidence="7">Leaf</tissue>
    </source>
</reference>
<dbReference type="InterPro" id="IPR011989">
    <property type="entry name" value="ARM-like"/>
</dbReference>
<dbReference type="Proteomes" id="UP000092600">
    <property type="component" value="Unassembled WGS sequence"/>
</dbReference>